<dbReference type="AlphaFoldDB" id="A0A0G4HUE6"/>
<evidence type="ECO:0000313" key="8">
    <source>
        <dbReference type="EMBL" id="CEM53122.1"/>
    </source>
</evidence>
<dbReference type="GO" id="GO:0005886">
    <property type="term" value="C:plasma membrane"/>
    <property type="evidence" value="ECO:0007669"/>
    <property type="project" value="TreeGrafter"/>
</dbReference>
<evidence type="ECO:0000256" key="6">
    <source>
        <dbReference type="SAM" id="MobiDB-lite"/>
    </source>
</evidence>
<evidence type="ECO:0000256" key="2">
    <source>
        <dbReference type="ARBA" id="ARBA00022692"/>
    </source>
</evidence>
<keyword evidence="5" id="KW-0186">Copper</keyword>
<comment type="similarity">
    <text evidence="5">Belongs to the copper transporter (Ctr) (TC 1.A.56) family. SLC31A subfamily.</text>
</comment>
<dbReference type="InterPro" id="IPR007274">
    <property type="entry name" value="Cop_transporter"/>
</dbReference>
<evidence type="ECO:0000313" key="7">
    <source>
        <dbReference type="EMBL" id="CEM48018.1"/>
    </source>
</evidence>
<evidence type="ECO:0000256" key="5">
    <source>
        <dbReference type="RuleBase" id="RU367022"/>
    </source>
</evidence>
<dbReference type="PANTHER" id="PTHR12483">
    <property type="entry name" value="SOLUTE CARRIER FAMILY 31 COPPER TRANSPORTERS"/>
    <property type="match status" value="1"/>
</dbReference>
<protein>
    <recommendedName>
        <fullName evidence="5">Copper transport protein</fullName>
    </recommendedName>
</protein>
<dbReference type="VEuPathDB" id="CryptoDB:Cvel_36575"/>
<dbReference type="Pfam" id="PF04145">
    <property type="entry name" value="Ctr"/>
    <property type="match status" value="1"/>
</dbReference>
<feature type="transmembrane region" description="Helical" evidence="5">
    <location>
        <begin position="123"/>
        <end position="149"/>
    </location>
</feature>
<keyword evidence="2 5" id="KW-0812">Transmembrane</keyword>
<evidence type="ECO:0000256" key="4">
    <source>
        <dbReference type="ARBA" id="ARBA00023136"/>
    </source>
</evidence>
<proteinExistence type="inferred from homology"/>
<dbReference type="EMBL" id="CDMZ01005517">
    <property type="protein sequence ID" value="CEM53122.1"/>
    <property type="molecule type" value="Genomic_DNA"/>
</dbReference>
<dbReference type="VEuPathDB" id="CryptoDB:Cvel_31818"/>
<keyword evidence="5" id="KW-0187">Copper transport</keyword>
<keyword evidence="5" id="KW-0406">Ion transport</keyword>
<keyword evidence="5" id="KW-0813">Transport</keyword>
<feature type="transmembrane region" description="Helical" evidence="5">
    <location>
        <begin position="82"/>
        <end position="102"/>
    </location>
</feature>
<dbReference type="PANTHER" id="PTHR12483:SF27">
    <property type="entry name" value="COPPER TRANSPORT PROTEIN CTR1"/>
    <property type="match status" value="1"/>
</dbReference>
<keyword evidence="4 5" id="KW-0472">Membrane</keyword>
<dbReference type="EMBL" id="CDMZ01003909">
    <property type="protein sequence ID" value="CEM48018.1"/>
    <property type="molecule type" value="Genomic_DNA"/>
</dbReference>
<dbReference type="GO" id="GO:0005375">
    <property type="term" value="F:copper ion transmembrane transporter activity"/>
    <property type="evidence" value="ECO:0007669"/>
    <property type="project" value="UniProtKB-UniRule"/>
</dbReference>
<reference evidence="7" key="1">
    <citation type="submission" date="2014-11" db="EMBL/GenBank/DDBJ databases">
        <authorList>
            <person name="Otto D Thomas"/>
            <person name="Naeem Raeece"/>
        </authorList>
    </citation>
    <scope>NUCLEOTIDE SEQUENCE</scope>
</reference>
<comment type="subcellular location">
    <subcellularLocation>
        <location evidence="1 5">Membrane</location>
        <topology evidence="1 5">Multi-pass membrane protein</topology>
    </subcellularLocation>
</comment>
<feature type="transmembrane region" description="Helical" evidence="5">
    <location>
        <begin position="155"/>
        <end position="174"/>
    </location>
</feature>
<gene>
    <name evidence="7" type="ORF">Cvel_31818</name>
    <name evidence="8" type="ORF">Cvel_36575</name>
</gene>
<organism evidence="7">
    <name type="scientific">Chromera velia CCMP2878</name>
    <dbReference type="NCBI Taxonomy" id="1169474"/>
    <lineage>
        <taxon>Eukaryota</taxon>
        <taxon>Sar</taxon>
        <taxon>Alveolata</taxon>
        <taxon>Colpodellida</taxon>
        <taxon>Chromeraceae</taxon>
        <taxon>Chromera</taxon>
    </lineage>
</organism>
<accession>A0A0G4HUE6</accession>
<name>A0A0G4HUE6_9ALVE</name>
<keyword evidence="3 5" id="KW-1133">Transmembrane helix</keyword>
<sequence>MENYFTASHAGMHGPDHGHHDHGDHDHSHGGMTTSEEAFCMGSGTVMLNGMQFSFSPAEDQAEWSCVTYLFPSWVLDTEAKYAVACVGTFFLPYVVVLLQAVREMLLRSAEKKKTGNGKRSSPSVAVNMLVSLLYAAQMFFSYVCMLLVMLYEAIIFMCLLAGFGTSYFFFLSYKQRRKEARLRQEEAKGGVGTEFNTENDRPAGDTANAQPAPEADEVTRVRVTPCCEDAHGSSGPY</sequence>
<feature type="region of interest" description="Disordered" evidence="6">
    <location>
        <begin position="15"/>
        <end position="34"/>
    </location>
</feature>
<feature type="region of interest" description="Disordered" evidence="6">
    <location>
        <begin position="185"/>
        <end position="220"/>
    </location>
</feature>
<evidence type="ECO:0000256" key="1">
    <source>
        <dbReference type="ARBA" id="ARBA00004141"/>
    </source>
</evidence>
<feature type="compositionally biased region" description="Basic and acidic residues" evidence="6">
    <location>
        <begin position="15"/>
        <end position="29"/>
    </location>
</feature>
<evidence type="ECO:0000256" key="3">
    <source>
        <dbReference type="ARBA" id="ARBA00022989"/>
    </source>
</evidence>